<proteinExistence type="predicted"/>
<protein>
    <submittedName>
        <fullName evidence="5">Ig-like domain-containing protein</fullName>
    </submittedName>
</protein>
<name>A0A7I5E9P0_HAECO</name>
<evidence type="ECO:0000256" key="2">
    <source>
        <dbReference type="SAM" id="Phobius"/>
    </source>
</evidence>
<keyword evidence="2" id="KW-0472">Membrane</keyword>
<dbReference type="OMA" id="MYIVTEM"/>
<dbReference type="AlphaFoldDB" id="A0A7I5E9P0"/>
<evidence type="ECO:0000313" key="4">
    <source>
        <dbReference type="Proteomes" id="UP000025227"/>
    </source>
</evidence>
<dbReference type="OrthoDB" id="5855736at2759"/>
<feature type="compositionally biased region" description="Basic and acidic residues" evidence="1">
    <location>
        <begin position="138"/>
        <end position="148"/>
    </location>
</feature>
<feature type="compositionally biased region" description="Polar residues" evidence="1">
    <location>
        <begin position="162"/>
        <end position="175"/>
    </location>
</feature>
<dbReference type="Proteomes" id="UP000025227">
    <property type="component" value="Unplaced"/>
</dbReference>
<evidence type="ECO:0000256" key="3">
    <source>
        <dbReference type="SAM" id="SignalP"/>
    </source>
</evidence>
<keyword evidence="3" id="KW-0732">Signal</keyword>
<feature type="chain" id="PRO_5029529086" evidence="3">
    <location>
        <begin position="20"/>
        <end position="342"/>
    </location>
</feature>
<feature type="region of interest" description="Disordered" evidence="1">
    <location>
        <begin position="138"/>
        <end position="175"/>
    </location>
</feature>
<evidence type="ECO:0000313" key="5">
    <source>
        <dbReference type="WBParaSite" id="HCON_00089550-00001"/>
    </source>
</evidence>
<keyword evidence="4" id="KW-1185">Reference proteome</keyword>
<keyword evidence="2" id="KW-0812">Transmembrane</keyword>
<reference evidence="5" key="1">
    <citation type="submission" date="2020-12" db="UniProtKB">
        <authorList>
            <consortium name="WormBaseParasite"/>
        </authorList>
    </citation>
    <scope>IDENTIFICATION</scope>
    <source>
        <strain evidence="5">MHco3</strain>
    </source>
</reference>
<feature type="signal peptide" evidence="3">
    <location>
        <begin position="1"/>
        <end position="19"/>
    </location>
</feature>
<sequence length="342" mass="37299">MPWPLTVFLIASAIFLAQADVSKVFVVQNFNLKSAVATDITCGSIKKIVVQNIAVNNYTCTGETLSKANEPGMYIVTEMQAITTPSSKKLTWLIEYSGGNLTSTINIEDVLDKTLTAASIVQISEPKAHVQLVVKNDDAENTTEKPKTTEAVTTSEKPHEPMTTTTQAPSTSPKASSPINVTVAVSYIQFQTGQAPIYENKHTAAVVFAVIEGLLLGAILLVYLMRCYRKSRLRAAGMYPTRDIGNSNPGRNTVYYDNGATLNYPNANTRPEIPSYRMPDTHPPVRLDSLTPRPQQPVITPNLVPVTTTQPISTTPAVVTPAPLDYWPDQPRPVKNIIDSDI</sequence>
<accession>A0A7I5E9P0</accession>
<keyword evidence="2" id="KW-1133">Transmembrane helix</keyword>
<organism evidence="4 5">
    <name type="scientific">Haemonchus contortus</name>
    <name type="common">Barber pole worm</name>
    <dbReference type="NCBI Taxonomy" id="6289"/>
    <lineage>
        <taxon>Eukaryota</taxon>
        <taxon>Metazoa</taxon>
        <taxon>Ecdysozoa</taxon>
        <taxon>Nematoda</taxon>
        <taxon>Chromadorea</taxon>
        <taxon>Rhabditida</taxon>
        <taxon>Rhabditina</taxon>
        <taxon>Rhabditomorpha</taxon>
        <taxon>Strongyloidea</taxon>
        <taxon>Trichostrongylidae</taxon>
        <taxon>Haemonchus</taxon>
    </lineage>
</organism>
<evidence type="ECO:0000256" key="1">
    <source>
        <dbReference type="SAM" id="MobiDB-lite"/>
    </source>
</evidence>
<dbReference type="WBParaSite" id="HCON_00089550-00001">
    <property type="protein sequence ID" value="HCON_00089550-00001"/>
    <property type="gene ID" value="HCON_00089550"/>
</dbReference>
<feature type="transmembrane region" description="Helical" evidence="2">
    <location>
        <begin position="204"/>
        <end position="224"/>
    </location>
</feature>